<dbReference type="PROSITE" id="PS52039">
    <property type="entry name" value="TOPO_IA_2"/>
    <property type="match status" value="1"/>
</dbReference>
<feature type="domain" description="Topo IA-type catalytic" evidence="7">
    <location>
        <begin position="1"/>
        <end position="226"/>
    </location>
</feature>
<dbReference type="PANTHER" id="PTHR42785:SF1">
    <property type="entry name" value="DNA TOPOISOMERASE"/>
    <property type="match status" value="1"/>
</dbReference>
<dbReference type="PRINTS" id="PR00417">
    <property type="entry name" value="PRTPISMRASEI"/>
</dbReference>
<dbReference type="EMBL" id="BSUZ01000001">
    <property type="protein sequence ID" value="GMA86592.1"/>
    <property type="molecule type" value="Genomic_DNA"/>
</dbReference>
<dbReference type="PANTHER" id="PTHR42785">
    <property type="entry name" value="DNA TOPOISOMERASE, TYPE IA, CORE"/>
    <property type="match status" value="1"/>
</dbReference>
<organism evidence="8 9">
    <name type="scientific">Angustibacter aerolatus</name>
    <dbReference type="NCBI Taxonomy" id="1162965"/>
    <lineage>
        <taxon>Bacteria</taxon>
        <taxon>Bacillati</taxon>
        <taxon>Actinomycetota</taxon>
        <taxon>Actinomycetes</taxon>
        <taxon>Kineosporiales</taxon>
        <taxon>Kineosporiaceae</taxon>
    </lineage>
</organism>
<name>A0ABQ6JEG2_9ACTN</name>
<evidence type="ECO:0000256" key="5">
    <source>
        <dbReference type="ARBA" id="ARBA00032877"/>
    </source>
</evidence>
<evidence type="ECO:0000259" key="7">
    <source>
        <dbReference type="PROSITE" id="PS52039"/>
    </source>
</evidence>
<dbReference type="Gene3D" id="1.10.290.10">
    <property type="entry name" value="Topoisomerase I, domain 4"/>
    <property type="match status" value="1"/>
</dbReference>
<dbReference type="InterPro" id="IPR003601">
    <property type="entry name" value="Topo_IA_2"/>
</dbReference>
<dbReference type="Gene3D" id="1.10.460.10">
    <property type="entry name" value="Topoisomerase I, domain 2"/>
    <property type="match status" value="1"/>
</dbReference>
<dbReference type="InterPro" id="IPR013497">
    <property type="entry name" value="Topo_IA_cen"/>
</dbReference>
<comment type="caution">
    <text evidence="8">The sequence shown here is derived from an EMBL/GenBank/DDBJ whole genome shotgun (WGS) entry which is preliminary data.</text>
</comment>
<evidence type="ECO:0000256" key="2">
    <source>
        <dbReference type="ARBA" id="ARBA00030003"/>
    </source>
</evidence>
<evidence type="ECO:0000256" key="4">
    <source>
        <dbReference type="ARBA" id="ARBA00032235"/>
    </source>
</evidence>
<evidence type="ECO:0000313" key="8">
    <source>
        <dbReference type="EMBL" id="GMA86592.1"/>
    </source>
</evidence>
<evidence type="ECO:0000256" key="6">
    <source>
        <dbReference type="SAM" id="MobiDB-lite"/>
    </source>
</evidence>
<keyword evidence="9" id="KW-1185">Reference proteome</keyword>
<evidence type="ECO:0000256" key="3">
    <source>
        <dbReference type="ARBA" id="ARBA00031985"/>
    </source>
</evidence>
<protein>
    <recommendedName>
        <fullName evidence="5">Omega-protein</fullName>
    </recommendedName>
    <alternativeName>
        <fullName evidence="4">Relaxing enzyme</fullName>
    </alternativeName>
    <alternativeName>
        <fullName evidence="2">Swivelase</fullName>
    </alternativeName>
    <alternativeName>
        <fullName evidence="3">Untwisting enzyme</fullName>
    </alternativeName>
</protein>
<accession>A0ABQ6JEG2</accession>
<reference evidence="9" key="1">
    <citation type="journal article" date="2019" name="Int. J. Syst. Evol. Microbiol.">
        <title>The Global Catalogue of Microorganisms (GCM) 10K type strain sequencing project: providing services to taxonomists for standard genome sequencing and annotation.</title>
        <authorList>
            <consortium name="The Broad Institute Genomics Platform"/>
            <consortium name="The Broad Institute Genome Sequencing Center for Infectious Disease"/>
            <person name="Wu L."/>
            <person name="Ma J."/>
        </authorList>
    </citation>
    <scope>NUCLEOTIDE SEQUENCE [LARGE SCALE GENOMIC DNA]</scope>
    <source>
        <strain evidence="9">NBRC 108730</strain>
    </source>
</reference>
<dbReference type="PROSITE" id="PS00396">
    <property type="entry name" value="TOPO_IA_1"/>
    <property type="match status" value="1"/>
</dbReference>
<feature type="region of interest" description="Disordered" evidence="6">
    <location>
        <begin position="196"/>
        <end position="226"/>
    </location>
</feature>
<dbReference type="InterPro" id="IPR023405">
    <property type="entry name" value="Topo_IA_core_domain"/>
</dbReference>
<keyword evidence="1" id="KW-0413">Isomerase</keyword>
<proteinExistence type="predicted"/>
<gene>
    <name evidence="8" type="ORF">GCM10025868_18420</name>
</gene>
<sequence>MLWRKIRQGLSAGRVQSVATRLVVERERERMAFRSASYWDLTGTFAPEADAEAQFAARLRSVDGTRVATGGDFDDRGQAKTANLVHLDQPAAVALREALVEAPVQVSSVDEKPYTRRPAAPFTTSTLQQEASRKLRFTARHTMRVAQSLYENGFITYMRTDSTVLSSEALGAARSQAAEPVRPRVRAGVAAAVRQQVQERAGGARGGAPGGRPLPHPGAGLRAPAR</sequence>
<dbReference type="SMART" id="SM00436">
    <property type="entry name" value="TOP1Bc"/>
    <property type="match status" value="1"/>
</dbReference>
<dbReference type="Pfam" id="PF01131">
    <property type="entry name" value="Topoisom_bac"/>
    <property type="match status" value="1"/>
</dbReference>
<dbReference type="InterPro" id="IPR013824">
    <property type="entry name" value="Topo_IA_cen_sub1"/>
</dbReference>
<dbReference type="InterPro" id="IPR013826">
    <property type="entry name" value="Topo_IA_cen_sub3"/>
</dbReference>
<evidence type="ECO:0000313" key="9">
    <source>
        <dbReference type="Proteomes" id="UP001157017"/>
    </source>
</evidence>
<dbReference type="InterPro" id="IPR000380">
    <property type="entry name" value="Topo_IA"/>
</dbReference>
<evidence type="ECO:0000256" key="1">
    <source>
        <dbReference type="ARBA" id="ARBA00023235"/>
    </source>
</evidence>
<dbReference type="InterPro" id="IPR023406">
    <property type="entry name" value="Topo_IA_AS"/>
</dbReference>
<feature type="compositionally biased region" description="Low complexity" evidence="6">
    <location>
        <begin position="211"/>
        <end position="226"/>
    </location>
</feature>
<dbReference type="Proteomes" id="UP001157017">
    <property type="component" value="Unassembled WGS sequence"/>
</dbReference>
<dbReference type="SUPFAM" id="SSF56712">
    <property type="entry name" value="Prokaryotic type I DNA topoisomerase"/>
    <property type="match status" value="1"/>
</dbReference>